<comment type="function">
    <text evidence="8 9">Essential cell division protein that stabilizes the FtsZ protofilaments by cross-linking them and that serves as a cytoplasmic membrane anchor for the Z ring. Also required for the recruitment to the septal ring of downstream cell division proteins.</text>
</comment>
<evidence type="ECO:0000256" key="10">
    <source>
        <dbReference type="SAM" id="MobiDB-lite"/>
    </source>
</evidence>
<dbReference type="InterPro" id="IPR007449">
    <property type="entry name" value="ZipA_FtsZ-bd_C"/>
</dbReference>
<feature type="compositionally biased region" description="Basic and acidic residues" evidence="10">
    <location>
        <begin position="538"/>
        <end position="549"/>
    </location>
</feature>
<keyword evidence="13" id="KW-1185">Reference proteome</keyword>
<comment type="subcellular location">
    <subcellularLocation>
        <location evidence="8">Cell inner membrane</location>
        <topology evidence="8">Single-pass type I membrane protein</topology>
    </subcellularLocation>
    <text evidence="8">Localizes to the Z ring in an FtsZ-dependent manner.</text>
</comment>
<gene>
    <name evidence="8" type="primary">zipA</name>
    <name evidence="12" type="ORF">BW247_09385</name>
</gene>
<dbReference type="SUPFAM" id="SSF64383">
    <property type="entry name" value="Cell-division protein ZipA, C-terminal domain"/>
    <property type="match status" value="3"/>
</dbReference>
<evidence type="ECO:0000313" key="13">
    <source>
        <dbReference type="Proteomes" id="UP000243807"/>
    </source>
</evidence>
<evidence type="ECO:0000256" key="3">
    <source>
        <dbReference type="ARBA" id="ARBA00022618"/>
    </source>
</evidence>
<protein>
    <recommendedName>
        <fullName evidence="8 9">Cell division protein ZipA</fullName>
    </recommendedName>
</protein>
<dbReference type="PANTHER" id="PTHR38685">
    <property type="entry name" value="CELL DIVISION PROTEIN ZIPA"/>
    <property type="match status" value="1"/>
</dbReference>
<feature type="compositionally biased region" description="Basic and acidic residues" evidence="10">
    <location>
        <begin position="555"/>
        <end position="574"/>
    </location>
</feature>
<dbReference type="GO" id="GO:0005886">
    <property type="term" value="C:plasma membrane"/>
    <property type="evidence" value="ECO:0007669"/>
    <property type="project" value="UniProtKB-SubCell"/>
</dbReference>
<dbReference type="GO" id="GO:0032153">
    <property type="term" value="C:cell division site"/>
    <property type="evidence" value="ECO:0007669"/>
    <property type="project" value="UniProtKB-UniRule"/>
</dbReference>
<evidence type="ECO:0000313" key="12">
    <source>
        <dbReference type="EMBL" id="APZ43281.1"/>
    </source>
</evidence>
<dbReference type="OrthoDB" id="7054914at2"/>
<sequence length="874" mass="96141">MDTLRWILLIVGLAVLAAIYLLGRRGATRRLDDTLADQRDSTDEEGWIDDVRPVARRRDPTLGGQAPSLVAERDELPPAGGAALRVSTGEREESKQLIDVLIIHVQPKGEYFSGNELAAAFDAFDLKFGDKDVYHRIADSGESLFSVVNRLKPGTFNPDMLDELRTPGVSFFLRLPGPDQPLAAFRAMSDCAQRMSAWLDARLLDDDDQPMTAQSLIRYENRIHAYVSATEDDWRDDVRPVRRDPVMGVQSIGPQSSSAQSPSLVADRDELPPAVDASSGMHPAEAGPGEPRFSGSDDAWIDDVSPARPAAPAVESTFAVPSPPSSASEHLDATPEPRLEADEDGWVDDVRPVVRTPAERAALAAQSRHFQGIPERVATTLSTDEEPPPGAREEPRELVDVLIIHLLPKGEFFSGNELAAAFSAFGLSLDDEGVCHRHAGLGEPMFSVVNRLKPGTFNPDTLDDLRTPGVSFFLRLPGPDQPMVAFRAMSDCARRMSVRLNGRLLDENDRPMTPQSFSRYEKRVRTYVSGLYRLFDEATREPPAEKPAERAPATDTRKSATPPREDLRADDATRSPRVMGESAREEPQGADPEPNASREPSLAGLRNPREPSLGEQAGSIARDLLDRYEGRVRSFVDGLKRRSRDDDRQADNAPEWDVLMHEHDAPEPRLAEPPQQTALDLEADSPEPPPAPLSKPRVATAPEPRPVAAPRGRTPWRRTAKPPPDPTPAGPEELLIIHVVADPEIGSFTGEALAAAFNACELEFGAMQIYHRPAKSGMAHFSVVNMIQPGTFDPQHFDTLETPGISLFMQLPGPELPMVAFRSLRDCAWKLAEMLGGRLEDETHSTVTAQTMSHYEERVRGFIQLQARLAGSRR</sequence>
<evidence type="ECO:0000256" key="2">
    <source>
        <dbReference type="ARBA" id="ARBA00022519"/>
    </source>
</evidence>
<name>A0A1P8UHM3_9GAMM</name>
<feature type="domain" description="ZipA C-terminal FtsZ-binding" evidence="11">
    <location>
        <begin position="398"/>
        <end position="524"/>
    </location>
</feature>
<feature type="compositionally biased region" description="Polar residues" evidence="10">
    <location>
        <begin position="252"/>
        <end position="263"/>
    </location>
</feature>
<comment type="subunit">
    <text evidence="8">Interacts with FtsZ via their C-terminal domains.</text>
</comment>
<dbReference type="SMART" id="SM00771">
    <property type="entry name" value="ZipA_C"/>
    <property type="match status" value="3"/>
</dbReference>
<keyword evidence="1 8" id="KW-1003">Cell membrane</keyword>
<keyword evidence="3 8" id="KW-0132">Cell division</keyword>
<keyword evidence="5 8" id="KW-1133">Transmembrane helix</keyword>
<dbReference type="InterPro" id="IPR036765">
    <property type="entry name" value="ZipA_FtsZ-bd_C_sf"/>
</dbReference>
<proteinExistence type="inferred from homology"/>
<feature type="domain" description="ZipA C-terminal FtsZ-binding" evidence="11">
    <location>
        <begin position="731"/>
        <end position="859"/>
    </location>
</feature>
<feature type="domain" description="ZipA C-terminal FtsZ-binding" evidence="11">
    <location>
        <begin position="97"/>
        <end position="223"/>
    </location>
</feature>
<dbReference type="GO" id="GO:0043093">
    <property type="term" value="P:FtsZ-dependent cytokinesis"/>
    <property type="evidence" value="ECO:0007669"/>
    <property type="project" value="UniProtKB-UniRule"/>
</dbReference>
<dbReference type="KEGG" id="afy:BW247_09385"/>
<evidence type="ECO:0000256" key="8">
    <source>
        <dbReference type="HAMAP-Rule" id="MF_00509"/>
    </source>
</evidence>
<keyword evidence="2 8" id="KW-0997">Cell inner membrane</keyword>
<dbReference type="Pfam" id="PF04354">
    <property type="entry name" value="ZipA_C"/>
    <property type="match status" value="3"/>
</dbReference>
<evidence type="ECO:0000256" key="7">
    <source>
        <dbReference type="ARBA" id="ARBA00023306"/>
    </source>
</evidence>
<reference evidence="12 13" key="1">
    <citation type="submission" date="2017-01" db="EMBL/GenBank/DDBJ databases">
        <title>Draft sequence of Acidihalobacter ferrooxidans strain DSM 14175 (strain V8).</title>
        <authorList>
            <person name="Khaleque H.N."/>
            <person name="Ramsay J.P."/>
            <person name="Murphy R.J.T."/>
            <person name="Kaksonen A.H."/>
            <person name="Boxall N.J."/>
            <person name="Watkin E.L.J."/>
        </authorList>
    </citation>
    <scope>NUCLEOTIDE SEQUENCE [LARGE SCALE GENOMIC DNA]</scope>
    <source>
        <strain evidence="12 13">V8</strain>
    </source>
</reference>
<keyword evidence="7 8" id="KW-0131">Cell cycle</keyword>
<evidence type="ECO:0000256" key="9">
    <source>
        <dbReference type="RuleBase" id="RU003612"/>
    </source>
</evidence>
<keyword evidence="4 8" id="KW-0812">Transmembrane</keyword>
<dbReference type="InterPro" id="IPR011919">
    <property type="entry name" value="Cell_div_ZipA"/>
</dbReference>
<keyword evidence="6 8" id="KW-0472">Membrane</keyword>
<comment type="similarity">
    <text evidence="8 9">Belongs to the ZipA family.</text>
</comment>
<dbReference type="RefSeq" id="WP_076836922.1">
    <property type="nucleotide sequence ID" value="NZ_CP019434.1"/>
</dbReference>
<evidence type="ECO:0000256" key="1">
    <source>
        <dbReference type="ARBA" id="ARBA00022475"/>
    </source>
</evidence>
<organism evidence="12 13">
    <name type="scientific">Acidihalobacter ferrooxydans</name>
    <dbReference type="NCBI Taxonomy" id="1765967"/>
    <lineage>
        <taxon>Bacteria</taxon>
        <taxon>Pseudomonadati</taxon>
        <taxon>Pseudomonadota</taxon>
        <taxon>Gammaproteobacteria</taxon>
        <taxon>Chromatiales</taxon>
        <taxon>Ectothiorhodospiraceae</taxon>
        <taxon>Acidihalobacter</taxon>
    </lineage>
</organism>
<evidence type="ECO:0000256" key="5">
    <source>
        <dbReference type="ARBA" id="ARBA00022989"/>
    </source>
</evidence>
<evidence type="ECO:0000259" key="11">
    <source>
        <dbReference type="SMART" id="SM00771"/>
    </source>
</evidence>
<evidence type="ECO:0000256" key="4">
    <source>
        <dbReference type="ARBA" id="ARBA00022692"/>
    </source>
</evidence>
<evidence type="ECO:0000256" key="6">
    <source>
        <dbReference type="ARBA" id="ARBA00023136"/>
    </source>
</evidence>
<dbReference type="PANTHER" id="PTHR38685:SF1">
    <property type="entry name" value="CELL DIVISION PROTEIN ZIPA"/>
    <property type="match status" value="1"/>
</dbReference>
<dbReference type="Proteomes" id="UP000243807">
    <property type="component" value="Chromosome"/>
</dbReference>
<dbReference type="EMBL" id="CP019434">
    <property type="protein sequence ID" value="APZ43281.1"/>
    <property type="molecule type" value="Genomic_DNA"/>
</dbReference>
<accession>A0A1P8UHM3</accession>
<feature type="region of interest" description="Disordered" evidence="10">
    <location>
        <begin position="680"/>
        <end position="731"/>
    </location>
</feature>
<dbReference type="Gene3D" id="3.30.1400.10">
    <property type="entry name" value="ZipA, C-terminal FtsZ-binding domain"/>
    <property type="match status" value="3"/>
</dbReference>
<dbReference type="GO" id="GO:0000917">
    <property type="term" value="P:division septum assembly"/>
    <property type="evidence" value="ECO:0007669"/>
    <property type="project" value="TreeGrafter"/>
</dbReference>
<dbReference type="STRING" id="1765967.BW247_09385"/>
<dbReference type="HAMAP" id="MF_00509">
    <property type="entry name" value="ZipA"/>
    <property type="match status" value="1"/>
</dbReference>
<feature type="transmembrane region" description="Helical" evidence="8">
    <location>
        <begin position="6"/>
        <end position="23"/>
    </location>
</feature>
<dbReference type="AlphaFoldDB" id="A0A1P8UHM3"/>
<feature type="region of interest" description="Disordered" evidence="10">
    <location>
        <begin position="247"/>
        <end position="337"/>
    </location>
</feature>
<feature type="region of interest" description="Disordered" evidence="10">
    <location>
        <begin position="538"/>
        <end position="618"/>
    </location>
</feature>